<dbReference type="EMBL" id="VSRR010013933">
    <property type="protein sequence ID" value="MPC56428.1"/>
    <property type="molecule type" value="Genomic_DNA"/>
</dbReference>
<organism evidence="2 3">
    <name type="scientific">Portunus trituberculatus</name>
    <name type="common">Swimming crab</name>
    <name type="synonym">Neptunus trituberculatus</name>
    <dbReference type="NCBI Taxonomy" id="210409"/>
    <lineage>
        <taxon>Eukaryota</taxon>
        <taxon>Metazoa</taxon>
        <taxon>Ecdysozoa</taxon>
        <taxon>Arthropoda</taxon>
        <taxon>Crustacea</taxon>
        <taxon>Multicrustacea</taxon>
        <taxon>Malacostraca</taxon>
        <taxon>Eumalacostraca</taxon>
        <taxon>Eucarida</taxon>
        <taxon>Decapoda</taxon>
        <taxon>Pleocyemata</taxon>
        <taxon>Brachyura</taxon>
        <taxon>Eubrachyura</taxon>
        <taxon>Portunoidea</taxon>
        <taxon>Portunidae</taxon>
        <taxon>Portuninae</taxon>
        <taxon>Portunus</taxon>
    </lineage>
</organism>
<feature type="compositionally biased region" description="Basic residues" evidence="1">
    <location>
        <begin position="28"/>
        <end position="37"/>
    </location>
</feature>
<proteinExistence type="predicted"/>
<name>A0A5B7GH65_PORTR</name>
<comment type="caution">
    <text evidence="2">The sequence shown here is derived from an EMBL/GenBank/DDBJ whole genome shotgun (WGS) entry which is preliminary data.</text>
</comment>
<dbReference type="Proteomes" id="UP000324222">
    <property type="component" value="Unassembled WGS sequence"/>
</dbReference>
<evidence type="ECO:0000313" key="3">
    <source>
        <dbReference type="Proteomes" id="UP000324222"/>
    </source>
</evidence>
<evidence type="ECO:0000256" key="1">
    <source>
        <dbReference type="SAM" id="MobiDB-lite"/>
    </source>
</evidence>
<dbReference type="AlphaFoldDB" id="A0A5B7GH65"/>
<protein>
    <submittedName>
        <fullName evidence="2">Uncharacterized protein</fullName>
    </submittedName>
</protein>
<gene>
    <name evidence="2" type="ORF">E2C01_050389</name>
</gene>
<reference evidence="2 3" key="1">
    <citation type="submission" date="2019-05" db="EMBL/GenBank/DDBJ databases">
        <title>Another draft genome of Portunus trituberculatus and its Hox gene families provides insights of decapod evolution.</title>
        <authorList>
            <person name="Jeong J.-H."/>
            <person name="Song I."/>
            <person name="Kim S."/>
            <person name="Choi T."/>
            <person name="Kim D."/>
            <person name="Ryu S."/>
            <person name="Kim W."/>
        </authorList>
    </citation>
    <scope>NUCLEOTIDE SEQUENCE [LARGE SCALE GENOMIC DNA]</scope>
    <source>
        <tissue evidence="2">Muscle</tissue>
    </source>
</reference>
<feature type="region of interest" description="Disordered" evidence="1">
    <location>
        <begin position="1"/>
        <end position="37"/>
    </location>
</feature>
<keyword evidence="3" id="KW-1185">Reference proteome</keyword>
<sequence length="37" mass="4353">MDGKDKCLVSQRKIKMSREDDNPSTYTTHRRQTTLPD</sequence>
<accession>A0A5B7GH65</accession>
<evidence type="ECO:0000313" key="2">
    <source>
        <dbReference type="EMBL" id="MPC56428.1"/>
    </source>
</evidence>